<dbReference type="Pfam" id="PF10988">
    <property type="entry name" value="DUF2807"/>
    <property type="match status" value="1"/>
</dbReference>
<evidence type="ECO:0000256" key="6">
    <source>
        <dbReference type="SAM" id="MobiDB-lite"/>
    </source>
</evidence>
<keyword evidence="2" id="KW-1003">Cell membrane</keyword>
<feature type="transmembrane region" description="Helical" evidence="7">
    <location>
        <begin position="320"/>
        <end position="340"/>
    </location>
</feature>
<evidence type="ECO:0000313" key="13">
    <source>
        <dbReference type="Proteomes" id="UP000598271"/>
    </source>
</evidence>
<evidence type="ECO:0000256" key="7">
    <source>
        <dbReference type="SAM" id="Phobius"/>
    </source>
</evidence>
<dbReference type="AlphaFoldDB" id="A0A8J3DA09"/>
<evidence type="ECO:0000256" key="4">
    <source>
        <dbReference type="ARBA" id="ARBA00022989"/>
    </source>
</evidence>
<dbReference type="PANTHER" id="PTHR33885:SF3">
    <property type="entry name" value="PHAGE SHOCK PROTEIN C"/>
    <property type="match status" value="1"/>
</dbReference>
<keyword evidence="3 7" id="KW-0812">Transmembrane</keyword>
<dbReference type="Pfam" id="PF22744">
    <property type="entry name" value="Toast-rack_PspC-Cterm"/>
    <property type="match status" value="1"/>
</dbReference>
<keyword evidence="5 7" id="KW-0472">Membrane</keyword>
<dbReference type="Pfam" id="PF22571">
    <property type="entry name" value="LiaI-LiaF-TM_PspC"/>
    <property type="match status" value="1"/>
</dbReference>
<evidence type="ECO:0000259" key="8">
    <source>
        <dbReference type="Pfam" id="PF04024"/>
    </source>
</evidence>
<dbReference type="EMBL" id="BMXF01000002">
    <property type="protein sequence ID" value="GHB67249.1"/>
    <property type="molecule type" value="Genomic_DNA"/>
</dbReference>
<feature type="transmembrane region" description="Helical" evidence="7">
    <location>
        <begin position="192"/>
        <end position="211"/>
    </location>
</feature>
<feature type="transmembrane region" description="Helical" evidence="7">
    <location>
        <begin position="166"/>
        <end position="186"/>
    </location>
</feature>
<feature type="domain" description="Putative auto-transporter adhesin head GIN" evidence="9">
    <location>
        <begin position="667"/>
        <end position="845"/>
    </location>
</feature>
<dbReference type="Proteomes" id="UP000598271">
    <property type="component" value="Unassembled WGS sequence"/>
</dbReference>
<dbReference type="GO" id="GO:0005886">
    <property type="term" value="C:plasma membrane"/>
    <property type="evidence" value="ECO:0007669"/>
    <property type="project" value="UniProtKB-SubCell"/>
</dbReference>
<protein>
    <recommendedName>
        <fullName evidence="14">PspC domain-containing protein</fullName>
    </recommendedName>
</protein>
<evidence type="ECO:0000256" key="1">
    <source>
        <dbReference type="ARBA" id="ARBA00004162"/>
    </source>
</evidence>
<dbReference type="InterPro" id="IPR021255">
    <property type="entry name" value="DUF2807"/>
</dbReference>
<feature type="domain" description="PspC-related transmembrane region" evidence="10">
    <location>
        <begin position="325"/>
        <end position="460"/>
    </location>
</feature>
<proteinExistence type="predicted"/>
<evidence type="ECO:0008006" key="14">
    <source>
        <dbReference type="Google" id="ProtNLM"/>
    </source>
</evidence>
<dbReference type="InterPro" id="IPR054321">
    <property type="entry name" value="PspC-rel_TM"/>
</dbReference>
<evidence type="ECO:0000256" key="3">
    <source>
        <dbReference type="ARBA" id="ARBA00022692"/>
    </source>
</evidence>
<feature type="transmembrane region" description="Helical" evidence="7">
    <location>
        <begin position="352"/>
        <end position="377"/>
    </location>
</feature>
<comment type="caution">
    <text evidence="12">The sequence shown here is derived from an EMBL/GenBank/DDBJ whole genome shotgun (WGS) entry which is preliminary data.</text>
</comment>
<reference evidence="12 13" key="1">
    <citation type="journal article" date="2014" name="Int. J. Syst. Evol. Microbiol.">
        <title>Complete genome sequence of Corynebacterium casei LMG S-19264T (=DSM 44701T), isolated from a smear-ripened cheese.</title>
        <authorList>
            <consortium name="US DOE Joint Genome Institute (JGI-PGF)"/>
            <person name="Walter F."/>
            <person name="Albersmeier A."/>
            <person name="Kalinowski J."/>
            <person name="Ruckert C."/>
        </authorList>
    </citation>
    <scope>NUCLEOTIDE SEQUENCE [LARGE SCALE GENOMIC DNA]</scope>
    <source>
        <strain evidence="12 13">KCTC 12866</strain>
    </source>
</reference>
<feature type="domain" description="Phage shock protein PspC N-terminal" evidence="8">
    <location>
        <begin position="139"/>
        <end position="212"/>
    </location>
</feature>
<feature type="region of interest" description="Disordered" evidence="6">
    <location>
        <begin position="102"/>
        <end position="136"/>
    </location>
</feature>
<dbReference type="RefSeq" id="WP_189564374.1">
    <property type="nucleotide sequence ID" value="NZ_BMXF01000002.1"/>
</dbReference>
<comment type="subcellular location">
    <subcellularLocation>
        <location evidence="1">Cell membrane</location>
        <topology evidence="1">Single-pass membrane protein</topology>
    </subcellularLocation>
</comment>
<evidence type="ECO:0000256" key="2">
    <source>
        <dbReference type="ARBA" id="ARBA00022475"/>
    </source>
</evidence>
<dbReference type="Gene3D" id="2.160.20.120">
    <property type="match status" value="1"/>
</dbReference>
<feature type="domain" description="Phage shock protein PspC N-terminal" evidence="8">
    <location>
        <begin position="224"/>
        <end position="280"/>
    </location>
</feature>
<dbReference type="InterPro" id="IPR054319">
    <property type="entry name" value="PspC-rel_ToastRack"/>
</dbReference>
<evidence type="ECO:0000259" key="11">
    <source>
        <dbReference type="Pfam" id="PF22744"/>
    </source>
</evidence>
<feature type="transmembrane region" description="Helical" evidence="7">
    <location>
        <begin position="255"/>
        <end position="277"/>
    </location>
</feature>
<dbReference type="InterPro" id="IPR052027">
    <property type="entry name" value="PspC"/>
</dbReference>
<keyword evidence="13" id="KW-1185">Reference proteome</keyword>
<keyword evidence="4 7" id="KW-1133">Transmembrane helix</keyword>
<name>A0A8J3DA09_9BACT</name>
<organism evidence="12 13">
    <name type="scientific">Persicitalea jodogahamensis</name>
    <dbReference type="NCBI Taxonomy" id="402147"/>
    <lineage>
        <taxon>Bacteria</taxon>
        <taxon>Pseudomonadati</taxon>
        <taxon>Bacteroidota</taxon>
        <taxon>Cytophagia</taxon>
        <taxon>Cytophagales</taxon>
        <taxon>Spirosomataceae</taxon>
        <taxon>Persicitalea</taxon>
    </lineage>
</organism>
<dbReference type="InterPro" id="IPR007168">
    <property type="entry name" value="Phageshock_PspC_N"/>
</dbReference>
<evidence type="ECO:0000313" key="12">
    <source>
        <dbReference type="EMBL" id="GHB67249.1"/>
    </source>
</evidence>
<feature type="transmembrane region" description="Helical" evidence="7">
    <location>
        <begin position="397"/>
        <end position="421"/>
    </location>
</feature>
<evidence type="ECO:0000259" key="10">
    <source>
        <dbReference type="Pfam" id="PF22571"/>
    </source>
</evidence>
<feature type="transmembrane region" description="Helical" evidence="7">
    <location>
        <begin position="433"/>
        <end position="456"/>
    </location>
</feature>
<dbReference type="PANTHER" id="PTHR33885">
    <property type="entry name" value="PHAGE SHOCK PROTEIN C"/>
    <property type="match status" value="1"/>
</dbReference>
<evidence type="ECO:0000259" key="9">
    <source>
        <dbReference type="Pfam" id="PF10988"/>
    </source>
</evidence>
<dbReference type="Pfam" id="PF04024">
    <property type="entry name" value="PspC"/>
    <property type="match status" value="2"/>
</dbReference>
<accession>A0A8J3DA09</accession>
<feature type="compositionally biased region" description="Polar residues" evidence="6">
    <location>
        <begin position="102"/>
        <end position="121"/>
    </location>
</feature>
<feature type="domain" description="PspC-related ToastRack" evidence="11">
    <location>
        <begin position="485"/>
        <end position="623"/>
    </location>
</feature>
<gene>
    <name evidence="12" type="ORF">GCM10007390_20690</name>
</gene>
<sequence length="846" mass="93702">MKKTISINIGGVVFHIEEDGYEKLRDYLGSVQRYFSSFADSKEILSDIEGRIAERFIAKQKAEAKQVISLENVDELIAAMGTVADFEAIDQAEDLLTEPLQAASTHPQPEPAKSSSTNPPQAETVPPKGTFAGEESAPRRLYRDLRRKLVGGVASGIAHYFTVDPLWVRLAFLVLVIGFPIGSGMMNGDDDVAGSLSGLTVLIYIAMWIAFPGSNELEEDKSIKKFYRDPDRKVIGGVAAGVASYFGVDIGVVRFLWVLSVFLFGTGFLIYIVLWIISPSAHTLTEKMEMQGEPITLSNIETNIKRGLNLEESPTTGESGLTRLLLFPFRAIAVIIGGLGKLLKGIGPVLRIVIGAVLVAVAAAALLGLIVGGSIGMTMRDMVPFSDIPPLLLLNEAPSTLILSIALLVGIPFLVVLLLGLTLIANRRVASGTLWLTLAGLWVVGIIGVATTGTLYQRNFARRGEVQQTDLYAVNGTPLLDEYDNDEDNGNNWDVRLMIEGYSGDSIQVEREITARGRSTEDARRNAMDLNYRIIQKDSLLRFDEEPTLAPGGKYRNQEVRLRVLMPYDREFVMTRNFFYRKISNWEIRDQYSELDRNGDREDWRKLRWAVRRDSGLVCLNLPEKYRKERDFDENDQEEYNDDRGNDLGALSLDERGDYVREFDVRDFQKVEVGGAYSIDLQRGDNYAVSVDGDRDDVDKVTVSVRDGELLVRKRDNSNIFNINDKRLGLRITMPDLRDIKLSGASKARISGFQNLDRLYAELSGAVESEFDVRADRLELEATGASKTTLTGRARTAKISLTGACKLDASGMEMDEADVRAVGASKAEMGKVRRISKTTVGASKID</sequence>
<evidence type="ECO:0000256" key="5">
    <source>
        <dbReference type="ARBA" id="ARBA00023136"/>
    </source>
</evidence>